<name>A0ABP0L5C4_9DINO</name>
<feature type="region of interest" description="Disordered" evidence="4">
    <location>
        <begin position="102"/>
        <end position="191"/>
    </location>
</feature>
<protein>
    <recommendedName>
        <fullName evidence="5">SP-RING-type domain-containing protein</fullName>
    </recommendedName>
</protein>
<dbReference type="Pfam" id="PF02891">
    <property type="entry name" value="zf-MIZ"/>
    <property type="match status" value="1"/>
</dbReference>
<dbReference type="CDD" id="cd16650">
    <property type="entry name" value="SP-RING_PIAS-like"/>
    <property type="match status" value="1"/>
</dbReference>
<gene>
    <name evidence="6" type="ORF">CCMP2556_LOCUS19467</name>
</gene>
<evidence type="ECO:0000256" key="2">
    <source>
        <dbReference type="ARBA" id="ARBA00022771"/>
    </source>
</evidence>
<keyword evidence="1" id="KW-0479">Metal-binding</keyword>
<evidence type="ECO:0000256" key="1">
    <source>
        <dbReference type="ARBA" id="ARBA00022723"/>
    </source>
</evidence>
<dbReference type="EMBL" id="CAXAMN010011113">
    <property type="protein sequence ID" value="CAK9034363.1"/>
    <property type="molecule type" value="Genomic_DNA"/>
</dbReference>
<dbReference type="Gene3D" id="3.30.40.10">
    <property type="entry name" value="Zinc/RING finger domain, C3HC4 (zinc finger)"/>
    <property type="match status" value="1"/>
</dbReference>
<keyword evidence="3" id="KW-0862">Zinc</keyword>
<dbReference type="Proteomes" id="UP001642484">
    <property type="component" value="Unassembled WGS sequence"/>
</dbReference>
<keyword evidence="7" id="KW-1185">Reference proteome</keyword>
<dbReference type="InterPro" id="IPR004181">
    <property type="entry name" value="Znf_MIZ"/>
</dbReference>
<evidence type="ECO:0000313" key="7">
    <source>
        <dbReference type="Proteomes" id="UP001642484"/>
    </source>
</evidence>
<proteinExistence type="predicted"/>
<feature type="compositionally biased region" description="Basic residues" evidence="4">
    <location>
        <begin position="182"/>
        <end position="191"/>
    </location>
</feature>
<organism evidence="6 7">
    <name type="scientific">Durusdinium trenchii</name>
    <dbReference type="NCBI Taxonomy" id="1381693"/>
    <lineage>
        <taxon>Eukaryota</taxon>
        <taxon>Sar</taxon>
        <taxon>Alveolata</taxon>
        <taxon>Dinophyceae</taxon>
        <taxon>Suessiales</taxon>
        <taxon>Symbiodiniaceae</taxon>
        <taxon>Durusdinium</taxon>
    </lineage>
</organism>
<dbReference type="PANTHER" id="PTHR10782">
    <property type="entry name" value="ZINC FINGER MIZ DOMAIN-CONTAINING PROTEIN"/>
    <property type="match status" value="1"/>
</dbReference>
<evidence type="ECO:0000256" key="4">
    <source>
        <dbReference type="SAM" id="MobiDB-lite"/>
    </source>
</evidence>
<evidence type="ECO:0000259" key="5">
    <source>
        <dbReference type="Pfam" id="PF02891"/>
    </source>
</evidence>
<feature type="compositionally biased region" description="Basic and acidic residues" evidence="4">
    <location>
        <begin position="157"/>
        <end position="173"/>
    </location>
</feature>
<accession>A0ABP0L5C4</accession>
<sequence>MKAVMRSISLTDPFTLQLIESPVRGRDCEHVEAFDKRSFLDFNDLMEQNRWCRLTKRWKCPFCDRHIRTKDLVTAADVQEVLDEAKLTHSDATFAVLHPDGRLSLPSSKSLQPAEPAAVDSDEETCPQHQEHEEPRAQVAQPAEKRSCAPETAGNARRSEGDVRSRTSKRGLERASNTPRGKASKKEKKIKKAALAAAKAAWERQNEKQGSILSYCSNAKTGDLAQTLV</sequence>
<feature type="domain" description="SP-RING-type" evidence="5">
    <location>
        <begin position="8"/>
        <end position="65"/>
    </location>
</feature>
<comment type="caution">
    <text evidence="6">The sequence shown here is derived from an EMBL/GenBank/DDBJ whole genome shotgun (WGS) entry which is preliminary data.</text>
</comment>
<reference evidence="6 7" key="1">
    <citation type="submission" date="2024-02" db="EMBL/GenBank/DDBJ databases">
        <authorList>
            <person name="Chen Y."/>
            <person name="Shah S."/>
            <person name="Dougan E. K."/>
            <person name="Thang M."/>
            <person name="Chan C."/>
        </authorList>
    </citation>
    <scope>NUCLEOTIDE SEQUENCE [LARGE SCALE GENOMIC DNA]</scope>
</reference>
<evidence type="ECO:0000313" key="6">
    <source>
        <dbReference type="EMBL" id="CAK9034363.1"/>
    </source>
</evidence>
<evidence type="ECO:0000256" key="3">
    <source>
        <dbReference type="ARBA" id="ARBA00022833"/>
    </source>
</evidence>
<dbReference type="PANTHER" id="PTHR10782:SF4">
    <property type="entry name" value="TONALLI, ISOFORM E"/>
    <property type="match status" value="1"/>
</dbReference>
<dbReference type="InterPro" id="IPR013083">
    <property type="entry name" value="Znf_RING/FYVE/PHD"/>
</dbReference>
<keyword evidence="2" id="KW-0863">Zinc-finger</keyword>